<dbReference type="GO" id="GO:0001164">
    <property type="term" value="F:RNA polymerase I core promoter sequence-specific DNA binding"/>
    <property type="evidence" value="ECO:0007669"/>
    <property type="project" value="TreeGrafter"/>
</dbReference>
<dbReference type="PANTHER" id="PTHR15319:SF1">
    <property type="entry name" value="TATA BOX-BINDING PROTEIN-ASSOCIATED FACTOR RNA POLYMERASE I SUBUNIT C"/>
    <property type="match status" value="1"/>
</dbReference>
<feature type="compositionally biased region" description="Polar residues" evidence="1">
    <location>
        <begin position="921"/>
        <end position="932"/>
    </location>
</feature>
<dbReference type="EMBL" id="MCFE01000551">
    <property type="protein sequence ID" value="ORX87536.1"/>
    <property type="molecule type" value="Genomic_DNA"/>
</dbReference>
<feature type="compositionally biased region" description="Polar residues" evidence="1">
    <location>
        <begin position="983"/>
        <end position="999"/>
    </location>
</feature>
<keyword evidence="4" id="KW-1185">Reference proteome</keyword>
<feature type="region of interest" description="Disordered" evidence="1">
    <location>
        <begin position="606"/>
        <end position="628"/>
    </location>
</feature>
<organism evidence="3 4">
    <name type="scientific">Basidiobolus meristosporus CBS 931.73</name>
    <dbReference type="NCBI Taxonomy" id="1314790"/>
    <lineage>
        <taxon>Eukaryota</taxon>
        <taxon>Fungi</taxon>
        <taxon>Fungi incertae sedis</taxon>
        <taxon>Zoopagomycota</taxon>
        <taxon>Entomophthoromycotina</taxon>
        <taxon>Basidiobolomycetes</taxon>
        <taxon>Basidiobolales</taxon>
        <taxon>Basidiobolaceae</taxon>
        <taxon>Basidiobolus</taxon>
    </lineage>
</organism>
<protein>
    <recommendedName>
        <fullName evidence="2">RRN6 beta-propeller domain-containing protein</fullName>
    </recommendedName>
</protein>
<feature type="compositionally biased region" description="Low complexity" evidence="1">
    <location>
        <begin position="616"/>
        <end position="625"/>
    </location>
</feature>
<evidence type="ECO:0000259" key="2">
    <source>
        <dbReference type="Pfam" id="PF10214"/>
    </source>
</evidence>
<dbReference type="GO" id="GO:0001650">
    <property type="term" value="C:fibrillar center"/>
    <property type="evidence" value="ECO:0007669"/>
    <property type="project" value="TreeGrafter"/>
</dbReference>
<evidence type="ECO:0000313" key="4">
    <source>
        <dbReference type="Proteomes" id="UP000193498"/>
    </source>
</evidence>
<gene>
    <name evidence="3" type="ORF">K493DRAFT_341476</name>
</gene>
<sequence>MRTSEPPEPSSSFPLWTWPEPPESCADAIDFGLTGGAFIDLQSGVDSAWTFKNNHNSNFSVKAISSLEQVFPRTRHYTHPNLRRPVKRNTKAVINYFQANFEDAYIPQTVFEECLNETLAEQESQLHYDPFYGNATTLLASKFTPDSHYLAFPAGEVGNTLNISMLGKVHGESSSAFQLRPSTEPVTKFTTPIRQVVASKSNEDAEIIGVRTISGVTFLTFKEKKQHDPPGSCKTIGSFSLPTEPMHLAINPYWVGEAAVVGDKGYLSIWDVNSPKSQRVVMDVKADEDVRFADKWRSCEWGTHPRSLVIGSATDIKLLDLRDSSSPSLLYTPSNEKVYALQRGSNHEMQSFFSTTTRVGIIDHRFGSRPLLQWRHNQREPPSQLQVFVSPKATENKTCILGWNRFESEVNMYTYERSPTYGTFSSAGYPVSLESISSHPDYLSDELVHPMEFKPNKVGRDERDYQRHPPLAGLACFPYWSDTSLSDENDSSSRLFSLFQYIENGSIYSQVYRFGSGMGPSSYIDDEGFFVPGASQGDGMYTQDDEEVTTLIARSKSQWPSSVLEMEKQADHVDLSPLDLKRCTKVNMRSVMQYLASTFHDETDSSSALIKEEKSTSTTSSRSPSEFNDYLSSLKSPASVYDMVQNKDGGQPIENVQEIVKCVTKSLHLKLDWRGIRNTVLYPWDSNANQILELNNKQDIRVLLKSEFELNTEGHGNDEESLLLFETLEEKSIFGPQTGDKAIEQMTEALYLSSLVHIPVQKVSLPSQQDDSLDLELQDELDEFTPRKPRAPEPPLHEMRYVCPQGSVELDVGTKALLQEWSIGDAPPEMDHGIEEYMDMRVKSQSRRTFLKNVPATPLTFKGSRPLITKSISQPDSEAGRNLYFSPLSHFRRNDLTTPAVSRSQPQAATPQWRTPHIRASQPSQSTAQTPRTILKSIVKRKLDHISQSQATPSVSTPPALSKTQSWVPVSTESPPPIHEIPSTPQFTASQPVAGSTNVRKSKKKKPRMSGF</sequence>
<evidence type="ECO:0000313" key="3">
    <source>
        <dbReference type="EMBL" id="ORX87536.1"/>
    </source>
</evidence>
<dbReference type="PANTHER" id="PTHR15319">
    <property type="entry name" value="TATA BOX-BINDING PROTEIN ASSOCIATED FACTOR RNA POLYMERASE I SUBUNIT C"/>
    <property type="match status" value="1"/>
</dbReference>
<feature type="region of interest" description="Disordered" evidence="1">
    <location>
        <begin position="947"/>
        <end position="1012"/>
    </location>
</feature>
<feature type="compositionally biased region" description="Polar residues" evidence="1">
    <location>
        <begin position="898"/>
        <end position="913"/>
    </location>
</feature>
<dbReference type="Proteomes" id="UP000193498">
    <property type="component" value="Unassembled WGS sequence"/>
</dbReference>
<dbReference type="AlphaFoldDB" id="A0A1Y1XPU6"/>
<evidence type="ECO:0000256" key="1">
    <source>
        <dbReference type="SAM" id="MobiDB-lite"/>
    </source>
</evidence>
<feature type="domain" description="RRN6 beta-propeller" evidence="2">
    <location>
        <begin position="142"/>
        <end position="434"/>
    </location>
</feature>
<dbReference type="Pfam" id="PF10214">
    <property type="entry name" value="Rrn6_beta-prop"/>
    <property type="match status" value="1"/>
</dbReference>
<proteinExistence type="predicted"/>
<accession>A0A1Y1XPU6</accession>
<dbReference type="STRING" id="1314790.A0A1Y1XPU6"/>
<feature type="compositionally biased region" description="Polar residues" evidence="1">
    <location>
        <begin position="947"/>
        <end position="973"/>
    </location>
</feature>
<dbReference type="InterPro" id="IPR048535">
    <property type="entry name" value="RRN6_beta-prop"/>
</dbReference>
<dbReference type="InterPro" id="IPR038801">
    <property type="entry name" value="TAF1C"/>
</dbReference>
<comment type="caution">
    <text evidence="3">The sequence shown here is derived from an EMBL/GenBank/DDBJ whole genome shotgun (WGS) entry which is preliminary data.</text>
</comment>
<reference evidence="3 4" key="1">
    <citation type="submission" date="2016-07" db="EMBL/GenBank/DDBJ databases">
        <title>Pervasive Adenine N6-methylation of Active Genes in Fungi.</title>
        <authorList>
            <consortium name="DOE Joint Genome Institute"/>
            <person name="Mondo S.J."/>
            <person name="Dannebaum R.O."/>
            <person name="Kuo R.C."/>
            <person name="Labutti K."/>
            <person name="Haridas S."/>
            <person name="Kuo A."/>
            <person name="Salamov A."/>
            <person name="Ahrendt S.R."/>
            <person name="Lipzen A."/>
            <person name="Sullivan W."/>
            <person name="Andreopoulos W.B."/>
            <person name="Clum A."/>
            <person name="Lindquist E."/>
            <person name="Daum C."/>
            <person name="Ramamoorthy G.K."/>
            <person name="Gryganskyi A."/>
            <person name="Culley D."/>
            <person name="Magnuson J.K."/>
            <person name="James T.Y."/>
            <person name="O'Malley M.A."/>
            <person name="Stajich J.E."/>
            <person name="Spatafora J.W."/>
            <person name="Visel A."/>
            <person name="Grigoriev I.V."/>
        </authorList>
    </citation>
    <scope>NUCLEOTIDE SEQUENCE [LARGE SCALE GENOMIC DNA]</scope>
    <source>
        <strain evidence="3 4">CBS 931.73</strain>
    </source>
</reference>
<name>A0A1Y1XPU6_9FUNG</name>
<dbReference type="OrthoDB" id="2382881at2759"/>
<feature type="region of interest" description="Disordered" evidence="1">
    <location>
        <begin position="898"/>
        <end position="932"/>
    </location>
</feature>
<feature type="compositionally biased region" description="Basic residues" evidence="1">
    <location>
        <begin position="1000"/>
        <end position="1012"/>
    </location>
</feature>
<dbReference type="SUPFAM" id="SSF50978">
    <property type="entry name" value="WD40 repeat-like"/>
    <property type="match status" value="1"/>
</dbReference>
<dbReference type="InterPro" id="IPR036322">
    <property type="entry name" value="WD40_repeat_dom_sf"/>
</dbReference>
<dbReference type="InParanoid" id="A0A1Y1XPU6"/>